<sequence>MVSVRGGGAWWVPETGVVQAPMAGGAARPELVAAVAEAGALGFLAAGYKTAAAMRDEIERTRAATSRPFGVNVFMPSHDAVDETALDAYAARLAPEAARLGAGLGAPGDRTDGWDAKIEDLLADPPAVVSFTFGRPGEALIREFQRRGAVVIVTVTSVAEARAAGAADGLCVQGVEAGGHQGSWTNTDGGTPLRELLPAVREVTAQPLIAAGGLGTAADVAEVLALGADAAQLGTAFLRCPESGASAVHKAALADLRFTQTALTRAFSGRPARGLVNRFLTEHSAHAPAAYPEVHYLTSPLRKAAAAQGDADALHLWAGVSYRLASAAPASEIVATLAAG</sequence>
<evidence type="ECO:0000256" key="8">
    <source>
        <dbReference type="ARBA" id="ARBA00031155"/>
    </source>
</evidence>
<organism evidence="10 11">
    <name type="scientific">Actinomadura keratinilytica</name>
    <dbReference type="NCBI Taxonomy" id="547461"/>
    <lineage>
        <taxon>Bacteria</taxon>
        <taxon>Bacillati</taxon>
        <taxon>Actinomycetota</taxon>
        <taxon>Actinomycetes</taxon>
        <taxon>Streptosporangiales</taxon>
        <taxon>Thermomonosporaceae</taxon>
        <taxon>Actinomadura</taxon>
    </lineage>
</organism>
<evidence type="ECO:0000256" key="6">
    <source>
        <dbReference type="ARBA" id="ARBA00023002"/>
    </source>
</evidence>
<dbReference type="CDD" id="cd04730">
    <property type="entry name" value="NPD_like"/>
    <property type="match status" value="1"/>
</dbReference>
<dbReference type="RefSeq" id="WP_345020308.1">
    <property type="nucleotide sequence ID" value="NZ_BAABDO010000025.1"/>
</dbReference>
<keyword evidence="3" id="KW-0216">Detoxification</keyword>
<name>A0ABP7YLD2_9ACTN</name>
<dbReference type="Gene3D" id="3.20.20.70">
    <property type="entry name" value="Aldolase class I"/>
    <property type="match status" value="1"/>
</dbReference>
<proteinExistence type="inferred from homology"/>
<comment type="similarity">
    <text evidence="2">Belongs to the nitronate monooxygenase family. NMO class I subfamily.</text>
</comment>
<evidence type="ECO:0000256" key="4">
    <source>
        <dbReference type="ARBA" id="ARBA00022630"/>
    </source>
</evidence>
<keyword evidence="7 10" id="KW-0503">Monooxygenase</keyword>
<accession>A0ABP7YLD2</accession>
<evidence type="ECO:0000256" key="5">
    <source>
        <dbReference type="ARBA" id="ARBA00022643"/>
    </source>
</evidence>
<evidence type="ECO:0000313" key="11">
    <source>
        <dbReference type="Proteomes" id="UP001500266"/>
    </source>
</evidence>
<keyword evidence="5" id="KW-0288">FMN</keyword>
<reference evidence="11" key="1">
    <citation type="journal article" date="2019" name="Int. J. Syst. Evol. Microbiol.">
        <title>The Global Catalogue of Microorganisms (GCM) 10K type strain sequencing project: providing services to taxonomists for standard genome sequencing and annotation.</title>
        <authorList>
            <consortium name="The Broad Institute Genomics Platform"/>
            <consortium name="The Broad Institute Genome Sequencing Center for Infectious Disease"/>
            <person name="Wu L."/>
            <person name="Ma J."/>
        </authorList>
    </citation>
    <scope>NUCLEOTIDE SEQUENCE [LARGE SCALE GENOMIC DNA]</scope>
    <source>
        <strain evidence="11">JCM 17316</strain>
    </source>
</reference>
<protein>
    <recommendedName>
        <fullName evidence="8">Propionate 3-nitronate monooxygenase</fullName>
    </recommendedName>
</protein>
<dbReference type="PANTHER" id="PTHR42747">
    <property type="entry name" value="NITRONATE MONOOXYGENASE-RELATED"/>
    <property type="match status" value="1"/>
</dbReference>
<comment type="caution">
    <text evidence="10">The sequence shown here is derived from an EMBL/GenBank/DDBJ whole genome shotgun (WGS) entry which is preliminary data.</text>
</comment>
<dbReference type="InterPro" id="IPR013785">
    <property type="entry name" value="Aldolase_TIM"/>
</dbReference>
<gene>
    <name evidence="10" type="ORF">GCM10022416_23050</name>
</gene>
<evidence type="ECO:0000256" key="2">
    <source>
        <dbReference type="ARBA" id="ARBA00009881"/>
    </source>
</evidence>
<keyword evidence="11" id="KW-1185">Reference proteome</keyword>
<dbReference type="PANTHER" id="PTHR42747:SF3">
    <property type="entry name" value="NITRONATE MONOOXYGENASE-RELATED"/>
    <property type="match status" value="1"/>
</dbReference>
<dbReference type="EMBL" id="BAABDO010000025">
    <property type="protein sequence ID" value="GAA4138039.1"/>
    <property type="molecule type" value="Genomic_DNA"/>
</dbReference>
<comment type="cofactor">
    <cofactor evidence="1">
        <name>FMN</name>
        <dbReference type="ChEBI" id="CHEBI:58210"/>
    </cofactor>
</comment>
<dbReference type="InterPro" id="IPR004136">
    <property type="entry name" value="NMO"/>
</dbReference>
<evidence type="ECO:0000256" key="7">
    <source>
        <dbReference type="ARBA" id="ARBA00023033"/>
    </source>
</evidence>
<evidence type="ECO:0000256" key="3">
    <source>
        <dbReference type="ARBA" id="ARBA00022575"/>
    </source>
</evidence>
<evidence type="ECO:0000313" key="10">
    <source>
        <dbReference type="EMBL" id="GAA4138039.1"/>
    </source>
</evidence>
<evidence type="ECO:0000256" key="1">
    <source>
        <dbReference type="ARBA" id="ARBA00001917"/>
    </source>
</evidence>
<comment type="catalytic activity">
    <reaction evidence="9">
        <text>3 propionate 3-nitronate + 3 O2 + H2O = 3 3-oxopropanoate + 2 nitrate + nitrite + H2O2 + 3 H(+)</text>
        <dbReference type="Rhea" id="RHEA:57332"/>
        <dbReference type="ChEBI" id="CHEBI:15377"/>
        <dbReference type="ChEBI" id="CHEBI:15378"/>
        <dbReference type="ChEBI" id="CHEBI:15379"/>
        <dbReference type="ChEBI" id="CHEBI:16240"/>
        <dbReference type="ChEBI" id="CHEBI:16301"/>
        <dbReference type="ChEBI" id="CHEBI:17632"/>
        <dbReference type="ChEBI" id="CHEBI:33190"/>
        <dbReference type="ChEBI" id="CHEBI:136067"/>
    </reaction>
</comment>
<dbReference type="Proteomes" id="UP001500266">
    <property type="component" value="Unassembled WGS sequence"/>
</dbReference>
<keyword evidence="4" id="KW-0285">Flavoprotein</keyword>
<dbReference type="SUPFAM" id="SSF51412">
    <property type="entry name" value="Inosine monophosphate dehydrogenase (IMPDH)"/>
    <property type="match status" value="1"/>
</dbReference>
<evidence type="ECO:0000256" key="9">
    <source>
        <dbReference type="ARBA" id="ARBA00049401"/>
    </source>
</evidence>
<dbReference type="Pfam" id="PF03060">
    <property type="entry name" value="NMO"/>
    <property type="match status" value="1"/>
</dbReference>
<dbReference type="GO" id="GO:0004497">
    <property type="term" value="F:monooxygenase activity"/>
    <property type="evidence" value="ECO:0007669"/>
    <property type="project" value="UniProtKB-KW"/>
</dbReference>
<keyword evidence="6" id="KW-0560">Oxidoreductase</keyword>